<dbReference type="PROSITE" id="PS00909">
    <property type="entry name" value="MR_MLE_2"/>
    <property type="match status" value="1"/>
</dbReference>
<feature type="active site" description="Proton acceptor; specific for (R)-substrate epimerization" evidence="5">
    <location>
        <position position="151"/>
    </location>
</feature>
<dbReference type="SUPFAM" id="SSF54826">
    <property type="entry name" value="Enolase N-terminal domain-like"/>
    <property type="match status" value="1"/>
</dbReference>
<dbReference type="Pfam" id="PF02746">
    <property type="entry name" value="MR_MLE_N"/>
    <property type="match status" value="1"/>
</dbReference>
<feature type="active site" description="Proton acceptor; specific for (S)-substrate epimerization" evidence="5">
    <location>
        <position position="251"/>
    </location>
</feature>
<feature type="binding site" evidence="6">
    <location>
        <position position="180"/>
    </location>
    <ligand>
        <name>Mg(2+)</name>
        <dbReference type="ChEBI" id="CHEBI:18420"/>
    </ligand>
</feature>
<dbReference type="SFLD" id="SFLDG00180">
    <property type="entry name" value="muconate_cycloisomerase"/>
    <property type="match status" value="1"/>
</dbReference>
<dbReference type="Gene3D" id="3.20.20.120">
    <property type="entry name" value="Enolase-like C-terminal domain"/>
    <property type="match status" value="1"/>
</dbReference>
<dbReference type="AlphaFoldDB" id="Q6LQX4"/>
<comment type="similarity">
    <text evidence="1 7">Belongs to the mandelate racemase/muconate lactonizing enzyme family.</text>
</comment>
<dbReference type="GO" id="GO:0016855">
    <property type="term" value="F:racemase and epimerase activity, acting on amino acids and derivatives"/>
    <property type="evidence" value="ECO:0007669"/>
    <property type="project" value="UniProtKB-UniRule"/>
</dbReference>
<dbReference type="InterPro" id="IPR018110">
    <property type="entry name" value="Mandel_Rmase/mucon_lact_enz_CS"/>
</dbReference>
<dbReference type="PANTHER" id="PTHR48080:SF3">
    <property type="entry name" value="ENOLASE SUPERFAMILY MEMBER DDB_G0284701"/>
    <property type="match status" value="1"/>
</dbReference>
<accession>Q6LQX4</accession>
<evidence type="ECO:0000256" key="3">
    <source>
        <dbReference type="ARBA" id="ARBA00022842"/>
    </source>
</evidence>
<dbReference type="InterPro" id="IPR013341">
    <property type="entry name" value="Mandelate_racemase_N_dom"/>
</dbReference>
<dbReference type="EC" id="5.1.1.-" evidence="7"/>
<dbReference type="InterPro" id="IPR013342">
    <property type="entry name" value="Mandelate_racemase_C"/>
</dbReference>
<dbReference type="STRING" id="298386.PBPRA1898"/>
<dbReference type="eggNOG" id="COG4948">
    <property type="taxonomic scope" value="Bacteria"/>
</dbReference>
<dbReference type="PANTHER" id="PTHR48080">
    <property type="entry name" value="D-GALACTONATE DEHYDRATASE-RELATED"/>
    <property type="match status" value="1"/>
</dbReference>
<reference evidence="10" key="1">
    <citation type="journal article" date="2005" name="Science">
        <title>Life at depth: Photobacterium profundum genome sequence and expression analysis.</title>
        <authorList>
            <person name="Vezzi A."/>
            <person name="Campanaro S."/>
            <person name="D'Angelo M."/>
            <person name="Simonato F."/>
            <person name="Vitulo N."/>
            <person name="Lauro F.M."/>
            <person name="Cestaro A."/>
            <person name="Malacrida G."/>
            <person name="Simionati B."/>
            <person name="Cannata N."/>
            <person name="Romualdi C."/>
            <person name="Bartlett D.H."/>
            <person name="Valle G."/>
        </authorList>
    </citation>
    <scope>NUCLEOTIDE SEQUENCE [LARGE SCALE GENOMIC DNA]</scope>
    <source>
        <strain evidence="10">ATCC BAA-1253 / SS9</strain>
    </source>
</reference>
<dbReference type="EMBL" id="CR378669">
    <property type="protein sequence ID" value="CAG20302.1"/>
    <property type="molecule type" value="Genomic_DNA"/>
</dbReference>
<dbReference type="NCBIfam" id="NF042940">
    <property type="entry name" value="racemase_DgcA"/>
    <property type="match status" value="1"/>
</dbReference>
<dbReference type="GO" id="GO:0046872">
    <property type="term" value="F:metal ion binding"/>
    <property type="evidence" value="ECO:0007669"/>
    <property type="project" value="UniProtKB-KW"/>
</dbReference>
<sequence length="325" mass="35517">MMKITAIHEQFPLARSFTISRGSRTHVDVVKVTIEHKGIIAEGECTPYARYGETVESVTEQIKYVASHAEDQSNLHQSLPQLLSAGAARNAIDCALWRLEQQQKGIDFPIQSFDIKANIITAMTVSIDTPEIMADQAREYCELGAKLLKVKLDSEQIIERVKAIRAAIQGIAPDTKIILDANEAWGELDLNAIFSQLAELNITMIEQPVAKGEDSKLLGIPHPVPLCADESCHTSQDLALLLGCYEMVNIKLDKTGGLTEALTLESKAIEMGFTIMMGCMLGTSLAMEAALPIAARAEIVDLDGPVLLAHDRKNGLRYQSGHIVI</sequence>
<dbReference type="InterPro" id="IPR029017">
    <property type="entry name" value="Enolase-like_N"/>
</dbReference>
<dbReference type="SFLD" id="SFLDS00001">
    <property type="entry name" value="Enolase"/>
    <property type="match status" value="1"/>
</dbReference>
<dbReference type="HOGENOM" id="CLU_030273_4_3_6"/>
<dbReference type="InterPro" id="IPR036849">
    <property type="entry name" value="Enolase-like_C_sf"/>
</dbReference>
<dbReference type="Pfam" id="PF13378">
    <property type="entry name" value="MR_MLE_C"/>
    <property type="match status" value="1"/>
</dbReference>
<dbReference type="InterPro" id="IPR029065">
    <property type="entry name" value="Enolase_C-like"/>
</dbReference>
<evidence type="ECO:0000256" key="4">
    <source>
        <dbReference type="ARBA" id="ARBA00023235"/>
    </source>
</evidence>
<dbReference type="SFLD" id="SFLDF00010">
    <property type="entry name" value="dipeptide_epimerase"/>
    <property type="match status" value="1"/>
</dbReference>
<keyword evidence="2 6" id="KW-0479">Metal-binding</keyword>
<evidence type="ECO:0000256" key="5">
    <source>
        <dbReference type="PIRSR" id="PIRSR634603-1"/>
    </source>
</evidence>
<dbReference type="GO" id="GO:0009063">
    <property type="term" value="P:amino acid catabolic process"/>
    <property type="evidence" value="ECO:0007669"/>
    <property type="project" value="InterPro"/>
</dbReference>
<dbReference type="CDD" id="cd03319">
    <property type="entry name" value="L-Ala-DL-Glu_epimerase"/>
    <property type="match status" value="1"/>
</dbReference>
<evidence type="ECO:0000256" key="2">
    <source>
        <dbReference type="ARBA" id="ARBA00022723"/>
    </source>
</evidence>
<protein>
    <recommendedName>
        <fullName evidence="7">Dipeptide epimerase</fullName>
        <ecNumber evidence="7">5.1.1.-</ecNumber>
    </recommendedName>
</protein>
<evidence type="ECO:0000256" key="6">
    <source>
        <dbReference type="PIRSR" id="PIRSR634603-3"/>
    </source>
</evidence>
<evidence type="ECO:0000259" key="8">
    <source>
        <dbReference type="SMART" id="SM00922"/>
    </source>
</evidence>
<feature type="domain" description="Mandelate racemase/muconate lactonizing enzyme C-terminal" evidence="8">
    <location>
        <begin position="130"/>
        <end position="227"/>
    </location>
</feature>
<evidence type="ECO:0000313" key="9">
    <source>
        <dbReference type="EMBL" id="CAG20302.1"/>
    </source>
</evidence>
<dbReference type="SMART" id="SM00922">
    <property type="entry name" value="MR_MLE"/>
    <property type="match status" value="1"/>
</dbReference>
<keyword evidence="4 7" id="KW-0413">Isomerase</keyword>
<organism evidence="9 10">
    <name type="scientific">Photobacterium profundum (strain SS9)</name>
    <dbReference type="NCBI Taxonomy" id="298386"/>
    <lineage>
        <taxon>Bacteria</taxon>
        <taxon>Pseudomonadati</taxon>
        <taxon>Pseudomonadota</taxon>
        <taxon>Gammaproteobacteria</taxon>
        <taxon>Vibrionales</taxon>
        <taxon>Vibrionaceae</taxon>
        <taxon>Photobacterium</taxon>
    </lineage>
</organism>
<dbReference type="SUPFAM" id="SSF51604">
    <property type="entry name" value="Enolase C-terminal domain-like"/>
    <property type="match status" value="1"/>
</dbReference>
<evidence type="ECO:0000256" key="7">
    <source>
        <dbReference type="RuleBase" id="RU366006"/>
    </source>
</evidence>
<keyword evidence="3 6" id="KW-0460">Magnesium</keyword>
<dbReference type="NCBIfam" id="NF011708">
    <property type="entry name" value="PRK15129.1"/>
    <property type="match status" value="1"/>
</dbReference>
<proteinExistence type="inferred from homology"/>
<dbReference type="KEGG" id="ppr:PBPRA1898"/>
<comment type="cofactor">
    <cofactor evidence="6 7">
        <name>Mg(2+)</name>
        <dbReference type="ChEBI" id="CHEBI:18420"/>
    </cofactor>
    <text evidence="6 7">Binds 1 Mg(2+) ion per subunit.</text>
</comment>
<dbReference type="Gene3D" id="3.30.390.10">
    <property type="entry name" value="Enolase-like, N-terminal domain"/>
    <property type="match status" value="1"/>
</dbReference>
<feature type="binding site" evidence="6">
    <location>
        <position position="206"/>
    </location>
    <ligand>
        <name>Mg(2+)</name>
        <dbReference type="ChEBI" id="CHEBI:18420"/>
    </ligand>
</feature>
<dbReference type="InterPro" id="IPR034603">
    <property type="entry name" value="Dipeptide_epimerase"/>
</dbReference>
<dbReference type="InterPro" id="IPR034593">
    <property type="entry name" value="DgoD-like"/>
</dbReference>
<keyword evidence="10" id="KW-1185">Reference proteome</keyword>
<evidence type="ECO:0000256" key="1">
    <source>
        <dbReference type="ARBA" id="ARBA00008031"/>
    </source>
</evidence>
<evidence type="ECO:0000313" key="10">
    <source>
        <dbReference type="Proteomes" id="UP000000593"/>
    </source>
</evidence>
<dbReference type="Proteomes" id="UP000000593">
    <property type="component" value="Chromosome 1"/>
</dbReference>
<gene>
    <name evidence="9" type="primary">ATU1648</name>
    <name evidence="9" type="ordered locus">PBPRA1898</name>
</gene>
<name>Q6LQX4_PHOPR</name>
<feature type="binding site" evidence="6">
    <location>
        <position position="229"/>
    </location>
    <ligand>
        <name>Mg(2+)</name>
        <dbReference type="ChEBI" id="CHEBI:18420"/>
    </ligand>
</feature>